<proteinExistence type="predicted"/>
<protein>
    <submittedName>
        <fullName evidence="2">Uncharacterized protein</fullName>
    </submittedName>
</protein>
<evidence type="ECO:0000313" key="3">
    <source>
        <dbReference type="Proteomes" id="UP000008493"/>
    </source>
</evidence>
<evidence type="ECO:0000313" key="2">
    <source>
        <dbReference type="EMBL" id="EKM78993.1"/>
    </source>
</evidence>
<gene>
    <name evidence="2" type="ORF">AGABI1DRAFT_75575</name>
</gene>
<feature type="compositionally biased region" description="Basic and acidic residues" evidence="1">
    <location>
        <begin position="995"/>
        <end position="1005"/>
    </location>
</feature>
<dbReference type="HOGENOM" id="CLU_002498_0_1_1"/>
<dbReference type="Proteomes" id="UP000008493">
    <property type="component" value="Unassembled WGS sequence"/>
</dbReference>
<dbReference type="OrthoDB" id="2687259at2759"/>
<dbReference type="OMA" id="AHASHHI"/>
<feature type="region of interest" description="Disordered" evidence="1">
    <location>
        <begin position="1"/>
        <end position="39"/>
    </location>
</feature>
<reference evidence="3" key="1">
    <citation type="journal article" date="2012" name="Proc. Natl. Acad. Sci. U.S.A.">
        <title>Genome sequence of the button mushroom Agaricus bisporus reveals mechanisms governing adaptation to a humic-rich ecological niche.</title>
        <authorList>
            <person name="Morin E."/>
            <person name="Kohler A."/>
            <person name="Baker A.R."/>
            <person name="Foulongne-Oriol M."/>
            <person name="Lombard V."/>
            <person name="Nagy L.G."/>
            <person name="Ohm R.A."/>
            <person name="Patyshakuliyeva A."/>
            <person name="Brun A."/>
            <person name="Aerts A.L."/>
            <person name="Bailey A.M."/>
            <person name="Billette C."/>
            <person name="Coutinho P.M."/>
            <person name="Deakin G."/>
            <person name="Doddapaneni H."/>
            <person name="Floudas D."/>
            <person name="Grimwood J."/>
            <person name="Hilden K."/>
            <person name="Kuees U."/>
            <person name="LaButti K.M."/>
            <person name="Lapidus A."/>
            <person name="Lindquist E.A."/>
            <person name="Lucas S.M."/>
            <person name="Murat C."/>
            <person name="Riley R.W."/>
            <person name="Salamov A.A."/>
            <person name="Schmutz J."/>
            <person name="Subramanian V."/>
            <person name="Woesten H.A.B."/>
            <person name="Xu J."/>
            <person name="Eastwood D.C."/>
            <person name="Foster G.D."/>
            <person name="Sonnenberg A.S."/>
            <person name="Cullen D."/>
            <person name="de Vries R.P."/>
            <person name="Lundell T."/>
            <person name="Hibbett D.S."/>
            <person name="Henrissat B."/>
            <person name="Burton K.S."/>
            <person name="Kerrigan R.W."/>
            <person name="Challen M.P."/>
            <person name="Grigoriev I.V."/>
            <person name="Martin F."/>
        </authorList>
    </citation>
    <scope>NUCLEOTIDE SEQUENCE [LARGE SCALE GENOMIC DNA]</scope>
    <source>
        <strain evidence="3">JB137-S8 / ATCC MYA-4627 / FGSC 10392</strain>
    </source>
</reference>
<feature type="compositionally biased region" description="Pro residues" evidence="1">
    <location>
        <begin position="1"/>
        <end position="18"/>
    </location>
</feature>
<feature type="compositionally biased region" description="Acidic residues" evidence="1">
    <location>
        <begin position="1009"/>
        <end position="1032"/>
    </location>
</feature>
<dbReference type="STRING" id="597362.K5X704"/>
<dbReference type="Pfam" id="PF18759">
    <property type="entry name" value="Plavaka"/>
    <property type="match status" value="1"/>
</dbReference>
<organism evidence="2 3">
    <name type="scientific">Agaricus bisporus var. burnettii (strain JB137-S8 / ATCC MYA-4627 / FGSC 10392)</name>
    <name type="common">White button mushroom</name>
    <dbReference type="NCBI Taxonomy" id="597362"/>
    <lineage>
        <taxon>Eukaryota</taxon>
        <taxon>Fungi</taxon>
        <taxon>Dikarya</taxon>
        <taxon>Basidiomycota</taxon>
        <taxon>Agaricomycotina</taxon>
        <taxon>Agaricomycetes</taxon>
        <taxon>Agaricomycetidae</taxon>
        <taxon>Agaricales</taxon>
        <taxon>Agaricineae</taxon>
        <taxon>Agaricaceae</taxon>
        <taxon>Agaricus</taxon>
    </lineage>
</organism>
<dbReference type="RefSeq" id="XP_007330441.1">
    <property type="nucleotide sequence ID" value="XM_007330379.1"/>
</dbReference>
<dbReference type="EMBL" id="JH971391">
    <property type="protein sequence ID" value="EKM78993.1"/>
    <property type="molecule type" value="Genomic_DNA"/>
</dbReference>
<feature type="region of interest" description="Disordered" evidence="1">
    <location>
        <begin position="995"/>
        <end position="1040"/>
    </location>
</feature>
<dbReference type="KEGG" id="abp:AGABI1DRAFT75575"/>
<evidence type="ECO:0000256" key="1">
    <source>
        <dbReference type="SAM" id="MobiDB-lite"/>
    </source>
</evidence>
<dbReference type="eggNOG" id="ENOG502SKHB">
    <property type="taxonomic scope" value="Eukaryota"/>
</dbReference>
<keyword evidence="3" id="KW-1185">Reference proteome</keyword>
<name>K5X704_AGABU</name>
<dbReference type="InParanoid" id="K5X704"/>
<dbReference type="GeneID" id="18831272"/>
<sequence>MPVPPSPTPVPPSPPPQLRPSGRPNRLTRRPRRYEHYTDEFPPELPAIIPSILEPPPPMNESMPDTEPVTIETPAVVFTTPPNSYGIFHTYQDGPPSYVPNTLDYIDSSNFTPKPGDHDTRNVFSSLGLSETAARKPFFEPLANVTTYRLMEWFYGSLTLKSSTELQRLVDNVILAEDFSREELLSFRATKENERLDHWVDSGTALNSGVPFSTGTSWRETSIKILIPAEKVLFRNAESVPRAEVSGLFYRRPIEVIKAALSEPLAQDFHLTPYQPSAHASHHIAYIPKLSDSFKDSYKAIHKKYPTQSVITNCRRELVHEIWLLLMDEDFVEAYKNGFTHEFFDGVIRRVFLRISIYGMDYPEKVLMSLIRYFGNFPCPRCLIPKSKICWLGTTPDEEYRINERRVDDSLHQKTVKKAWNLVHLKGKAITSKPVEELLGPTSLVPVQNAFSIRLSGIGFDFHDMIAPDFLHEFELGVWKRTFTHLLRLLASHGKGTVEKLNERYRNIPTYGNGVIQRFYSDASAMKRMAGRDYEDLLQLIFELATWHSLVKLRLHTDSTLKGLEGSTRRLGQLFRRFVAETCDVYDTRELPAEAIARGKRSMVANPQRNKSSEAKQIKFQLNTYKFHALGDYTWYIRRFGTYENFSTQIGEVEHKGVKKLFPRTQKKQYTKGIAKQHSRERLLHLMSRNDPRKAQKKTVNLMNSENLPPASPYEQHQMSIEARSDNALNVRQWLSENEEDPAIKDFLPKLRRHLFMQLIGYTSGRDEDEITDEESQSVQILNERLYSHEVFRVNYTTYDLRRTQDSINPKTHPDIMVLSPEEDNGKSTFHPYWYARIIKIFHANVYFRGSRSCPNIPAGRQIMKFLFVRWFSNETLHEHGWRNKHLPMVNFTAISDPEPFGFVNPRHVLRGSHLLPAFKFGRTNRLLPPSLARQSRDKDNDWSFYYVNIFVDRDMMMRYRGGGVGHKLTRHATNTFLEDRDPFDELDFYTEHEQDPGRVERMLSDLEGGVDWEDEEPSSGESEAESGDDSDNGPGYADL</sequence>
<accession>K5X704</accession>
<dbReference type="AlphaFoldDB" id="K5X704"/>
<dbReference type="InterPro" id="IPR041078">
    <property type="entry name" value="Plavaka"/>
</dbReference>